<organism evidence="2 3">
    <name type="scientific">Streptosporangium fragile</name>
    <dbReference type="NCBI Taxonomy" id="46186"/>
    <lineage>
        <taxon>Bacteria</taxon>
        <taxon>Bacillati</taxon>
        <taxon>Actinomycetota</taxon>
        <taxon>Actinomycetes</taxon>
        <taxon>Streptosporangiales</taxon>
        <taxon>Streptosporangiaceae</taxon>
        <taxon>Streptosporangium</taxon>
    </lineage>
</organism>
<dbReference type="EMBL" id="BAAAVI010000108">
    <property type="protein sequence ID" value="GAA2911108.1"/>
    <property type="molecule type" value="Genomic_DNA"/>
</dbReference>
<comment type="caution">
    <text evidence="2">The sequence shown here is derived from an EMBL/GenBank/DDBJ whole genome shotgun (WGS) entry which is preliminary data.</text>
</comment>
<feature type="chain" id="PRO_5046770770" evidence="1">
    <location>
        <begin position="27"/>
        <end position="240"/>
    </location>
</feature>
<dbReference type="RefSeq" id="WP_344981907.1">
    <property type="nucleotide sequence ID" value="NZ_BAAAVI010000108.1"/>
</dbReference>
<name>A0ABP6IVL7_9ACTN</name>
<dbReference type="Proteomes" id="UP001500831">
    <property type="component" value="Unassembled WGS sequence"/>
</dbReference>
<keyword evidence="3" id="KW-1185">Reference proteome</keyword>
<accession>A0ABP6IVL7</accession>
<gene>
    <name evidence="2" type="ORF">GCM10010517_77620</name>
</gene>
<proteinExistence type="predicted"/>
<evidence type="ECO:0000313" key="3">
    <source>
        <dbReference type="Proteomes" id="UP001500831"/>
    </source>
</evidence>
<evidence type="ECO:0000313" key="2">
    <source>
        <dbReference type="EMBL" id="GAA2911108.1"/>
    </source>
</evidence>
<sequence>MKRIITTVVSAAAFGLVAAVCVPAQAQTRDVTNDPVPSDVTMTVEEIAAGLAGGQKALNGLPGVEVAVPSGGTAMSSSEAMERLLAVSADDLPHDGPLTGVTRGTHRVAEAVEGTRGLTGTTGDLTDMVTRAARTGRISTEPVERLVKKRAEATDLNGALDRAVSPDIEPAGSVAPPANPLFSGDLTLPAGAVEPVARPAAVDEISPLVRGAAAEGARAITGTAARVADAGMPMVKVAAE</sequence>
<feature type="signal peptide" evidence="1">
    <location>
        <begin position="1"/>
        <end position="26"/>
    </location>
</feature>
<evidence type="ECO:0000256" key="1">
    <source>
        <dbReference type="SAM" id="SignalP"/>
    </source>
</evidence>
<keyword evidence="1" id="KW-0732">Signal</keyword>
<protein>
    <submittedName>
        <fullName evidence="2">Uncharacterized protein</fullName>
    </submittedName>
</protein>
<reference evidence="3" key="1">
    <citation type="journal article" date="2019" name="Int. J. Syst. Evol. Microbiol.">
        <title>The Global Catalogue of Microorganisms (GCM) 10K type strain sequencing project: providing services to taxonomists for standard genome sequencing and annotation.</title>
        <authorList>
            <consortium name="The Broad Institute Genomics Platform"/>
            <consortium name="The Broad Institute Genome Sequencing Center for Infectious Disease"/>
            <person name="Wu L."/>
            <person name="Ma J."/>
        </authorList>
    </citation>
    <scope>NUCLEOTIDE SEQUENCE [LARGE SCALE GENOMIC DNA]</scope>
    <source>
        <strain evidence="3">JCM 6242</strain>
    </source>
</reference>